<dbReference type="Proteomes" id="UP000285970">
    <property type="component" value="Unassembled WGS sequence"/>
</dbReference>
<dbReference type="RefSeq" id="WP_128217098.1">
    <property type="nucleotide sequence ID" value="NZ_RBZY01000013.1"/>
</dbReference>
<gene>
    <name evidence="2" type="ORF">D8Y23_05165</name>
</gene>
<feature type="transmembrane region" description="Helical" evidence="1">
    <location>
        <begin position="77"/>
        <end position="99"/>
    </location>
</feature>
<dbReference type="EMBL" id="RBZY01000013">
    <property type="protein sequence ID" value="RWR20936.1"/>
    <property type="molecule type" value="Genomic_DNA"/>
</dbReference>
<feature type="transmembrane region" description="Helical" evidence="1">
    <location>
        <begin position="34"/>
        <end position="57"/>
    </location>
</feature>
<keyword evidence="1" id="KW-0812">Transmembrane</keyword>
<organism evidence="2 3">
    <name type="scientific">Microbacterium enclense</name>
    <dbReference type="NCBI Taxonomy" id="993073"/>
    <lineage>
        <taxon>Bacteria</taxon>
        <taxon>Bacillati</taxon>
        <taxon>Actinomycetota</taxon>
        <taxon>Actinomycetes</taxon>
        <taxon>Micrococcales</taxon>
        <taxon>Microbacteriaceae</taxon>
        <taxon>Microbacterium</taxon>
    </lineage>
</organism>
<comment type="caution">
    <text evidence="2">The sequence shown here is derived from an EMBL/GenBank/DDBJ whole genome shotgun (WGS) entry which is preliminary data.</text>
</comment>
<feature type="transmembrane region" description="Helical" evidence="1">
    <location>
        <begin position="111"/>
        <end position="131"/>
    </location>
</feature>
<sequence length="350" mass="36136">MDRRIVGWLSISAGAVVFVASVVALPSGGMASSYAVIGIAAALGAAVFGSAVVLRAASTALSATNDPDAARRSARRLSWMLAAYGFLVPIALLIGVGPTVISGVPLRTSQYVMLAAGAVALAGGITLVIALSRSRGGAIVDPEPAPVSVPSGDQWLIVTPRDPGAMVLYGMSSVVLALLVSFSSLRLLVVAIDSGPAGWAIALVVMVVLLVVAVWWLRRRFPQVSVNPGKGVVRAGAREVPVDQLTAARLVASVVWPGGPRTLFLTLEGPDGFEAPLLLRRGGRLAMTDAQRGAAVAAVRAAPIRLPHAREDPQGKFSRVTHPSHVDAEQAALLVESPPRDGDELPVSMA</sequence>
<keyword evidence="1" id="KW-0472">Membrane</keyword>
<dbReference type="OrthoDB" id="5068336at2"/>
<dbReference type="AlphaFoldDB" id="A0A3S3LGI7"/>
<feature type="transmembrane region" description="Helical" evidence="1">
    <location>
        <begin position="197"/>
        <end position="217"/>
    </location>
</feature>
<protein>
    <submittedName>
        <fullName evidence="2">Uncharacterized protein</fullName>
    </submittedName>
</protein>
<accession>A0A3S3LGI7</accession>
<keyword evidence="1" id="KW-1133">Transmembrane helix</keyword>
<evidence type="ECO:0000256" key="1">
    <source>
        <dbReference type="SAM" id="Phobius"/>
    </source>
</evidence>
<feature type="transmembrane region" description="Helical" evidence="1">
    <location>
        <begin position="166"/>
        <end position="185"/>
    </location>
</feature>
<evidence type="ECO:0000313" key="2">
    <source>
        <dbReference type="EMBL" id="RWR20936.1"/>
    </source>
</evidence>
<evidence type="ECO:0000313" key="3">
    <source>
        <dbReference type="Proteomes" id="UP000285970"/>
    </source>
</evidence>
<reference evidence="2 3" key="1">
    <citation type="journal article" date="2018" name="Front. Microbiol.">
        <title>Novel Insights Into Bacterial Dimethylsulfoniopropionate Catabolism in the East China Sea.</title>
        <authorList>
            <person name="Liu J."/>
            <person name="Liu J."/>
            <person name="Zhang S.H."/>
            <person name="Liang J."/>
            <person name="Lin H."/>
            <person name="Song D."/>
            <person name="Yang G.P."/>
            <person name="Todd J.D."/>
            <person name="Zhang X.H."/>
        </authorList>
    </citation>
    <scope>NUCLEOTIDE SEQUENCE [LARGE SCALE GENOMIC DNA]</scope>
    <source>
        <strain evidence="2 3">ZYFD042</strain>
    </source>
</reference>
<name>A0A3S3LGI7_9MICO</name>
<proteinExistence type="predicted"/>